<keyword evidence="1" id="KW-0472">Membrane</keyword>
<reference evidence="2 3" key="1">
    <citation type="submission" date="2018-08" db="EMBL/GenBank/DDBJ databases">
        <title>A genome reference for cultivated species of the human gut microbiota.</title>
        <authorList>
            <person name="Zou Y."/>
            <person name="Xue W."/>
            <person name="Luo G."/>
        </authorList>
    </citation>
    <scope>NUCLEOTIDE SEQUENCE [LARGE SCALE GENOMIC DNA]</scope>
    <source>
        <strain evidence="2 3">AF31-28B-AC</strain>
    </source>
</reference>
<feature type="transmembrane region" description="Helical" evidence="1">
    <location>
        <begin position="82"/>
        <end position="112"/>
    </location>
</feature>
<sequence length="130" mass="15325">MIVFPDNWRTWLIGDGYAANPLDPAFFDPYYTGPVYHGYYMGTDIGYLRYIFYFGLTGTVLFMAFMWKAAWICVSRFKDYKVLFLLILLVNYLGWFKVSTDVFMVFAIFLMLSKEDDKQTDSILENEQNC</sequence>
<proteinExistence type="predicted"/>
<name>A0A415STY6_9BACT</name>
<evidence type="ECO:0000256" key="1">
    <source>
        <dbReference type="SAM" id="Phobius"/>
    </source>
</evidence>
<evidence type="ECO:0000313" key="3">
    <source>
        <dbReference type="Proteomes" id="UP000285109"/>
    </source>
</evidence>
<gene>
    <name evidence="2" type="ORF">DWZ34_16145</name>
</gene>
<accession>A0A415STY6</accession>
<feature type="transmembrane region" description="Helical" evidence="1">
    <location>
        <begin position="50"/>
        <end position="70"/>
    </location>
</feature>
<keyword evidence="1" id="KW-0812">Transmembrane</keyword>
<comment type="caution">
    <text evidence="2">The sequence shown here is derived from an EMBL/GenBank/DDBJ whole genome shotgun (WGS) entry which is preliminary data.</text>
</comment>
<keyword evidence="1" id="KW-1133">Transmembrane helix</keyword>
<organism evidence="2 3">
    <name type="scientific">Phocaeicola plebeius</name>
    <dbReference type="NCBI Taxonomy" id="310297"/>
    <lineage>
        <taxon>Bacteria</taxon>
        <taxon>Pseudomonadati</taxon>
        <taxon>Bacteroidota</taxon>
        <taxon>Bacteroidia</taxon>
        <taxon>Bacteroidales</taxon>
        <taxon>Bacteroidaceae</taxon>
        <taxon>Phocaeicola</taxon>
    </lineage>
</organism>
<protein>
    <submittedName>
        <fullName evidence="2">Uncharacterized protein</fullName>
    </submittedName>
</protein>
<dbReference type="AlphaFoldDB" id="A0A415STY6"/>
<dbReference type="RefSeq" id="WP_118494963.1">
    <property type="nucleotide sequence ID" value="NZ_QRQK01000045.1"/>
</dbReference>
<dbReference type="EMBL" id="QRQK01000045">
    <property type="protein sequence ID" value="RHM92226.1"/>
    <property type="molecule type" value="Genomic_DNA"/>
</dbReference>
<dbReference type="Proteomes" id="UP000285109">
    <property type="component" value="Unassembled WGS sequence"/>
</dbReference>
<evidence type="ECO:0000313" key="2">
    <source>
        <dbReference type="EMBL" id="RHM92226.1"/>
    </source>
</evidence>